<organism evidence="2 3">
    <name type="scientific">Trypanosoma cruzi (strain CL Brener)</name>
    <dbReference type="NCBI Taxonomy" id="353153"/>
    <lineage>
        <taxon>Eukaryota</taxon>
        <taxon>Discoba</taxon>
        <taxon>Euglenozoa</taxon>
        <taxon>Kinetoplastea</taxon>
        <taxon>Metakinetoplastina</taxon>
        <taxon>Trypanosomatida</taxon>
        <taxon>Trypanosomatidae</taxon>
        <taxon>Trypanosoma</taxon>
        <taxon>Schizotrypanum</taxon>
    </lineage>
</organism>
<dbReference type="EMBL" id="AAHK01001632">
    <property type="protein sequence ID" value="EAN84635.1"/>
    <property type="molecule type" value="Genomic_DNA"/>
</dbReference>
<keyword evidence="1" id="KW-1133">Transmembrane helix</keyword>
<dbReference type="Proteomes" id="UP000002296">
    <property type="component" value="Unassembled WGS sequence"/>
</dbReference>
<dbReference type="GeneID" id="3536504"/>
<keyword evidence="3" id="KW-1185">Reference proteome</keyword>
<dbReference type="RefSeq" id="XP_806486.1">
    <property type="nucleotide sequence ID" value="XM_801393.1"/>
</dbReference>
<dbReference type="PaxDb" id="353153-Q4CWI1"/>
<evidence type="ECO:0000313" key="3">
    <source>
        <dbReference type="Proteomes" id="UP000002296"/>
    </source>
</evidence>
<protein>
    <submittedName>
        <fullName evidence="2">Uncharacterized protein</fullName>
    </submittedName>
</protein>
<proteinExistence type="predicted"/>
<evidence type="ECO:0000256" key="1">
    <source>
        <dbReference type="SAM" id="Phobius"/>
    </source>
</evidence>
<keyword evidence="1" id="KW-0472">Membrane</keyword>
<dbReference type="AlphaFoldDB" id="Q4CWI1"/>
<evidence type="ECO:0000313" key="2">
    <source>
        <dbReference type="EMBL" id="EAN84635.1"/>
    </source>
</evidence>
<dbReference type="InParanoid" id="Q4CWI1"/>
<reference evidence="2 3" key="1">
    <citation type="journal article" date="2005" name="Science">
        <title>The genome sequence of Trypanosoma cruzi, etiologic agent of Chagas disease.</title>
        <authorList>
            <person name="El-Sayed N.M."/>
            <person name="Myler P.J."/>
            <person name="Bartholomeu D.C."/>
            <person name="Nilsson D."/>
            <person name="Aggarwal G."/>
            <person name="Tran A.N."/>
            <person name="Ghedin E."/>
            <person name="Worthey E.A."/>
            <person name="Delcher A.L."/>
            <person name="Blandin G."/>
            <person name="Westenberger S.J."/>
            <person name="Caler E."/>
            <person name="Cerqueira G.C."/>
            <person name="Branche C."/>
            <person name="Haas B."/>
            <person name="Anupama A."/>
            <person name="Arner E."/>
            <person name="Aslund L."/>
            <person name="Attipoe P."/>
            <person name="Bontempi E."/>
            <person name="Bringaud F."/>
            <person name="Burton P."/>
            <person name="Cadag E."/>
            <person name="Campbell D.A."/>
            <person name="Carrington M."/>
            <person name="Crabtree J."/>
            <person name="Darban H."/>
            <person name="da Silveira J.F."/>
            <person name="de Jong P."/>
            <person name="Edwards K."/>
            <person name="Englund P.T."/>
            <person name="Fazelina G."/>
            <person name="Feldblyum T."/>
            <person name="Ferella M."/>
            <person name="Frasch A.C."/>
            <person name="Gull K."/>
            <person name="Horn D."/>
            <person name="Hou L."/>
            <person name="Huang Y."/>
            <person name="Kindlund E."/>
            <person name="Klingbeil M."/>
            <person name="Kluge S."/>
            <person name="Koo H."/>
            <person name="Lacerda D."/>
            <person name="Levin M.J."/>
            <person name="Lorenzi H."/>
            <person name="Louie T."/>
            <person name="Machado C.R."/>
            <person name="McCulloch R."/>
            <person name="McKenna A."/>
            <person name="Mizuno Y."/>
            <person name="Mottram J.C."/>
            <person name="Nelson S."/>
            <person name="Ochaya S."/>
            <person name="Osoegawa K."/>
            <person name="Pai G."/>
            <person name="Parsons M."/>
            <person name="Pentony M."/>
            <person name="Pettersson U."/>
            <person name="Pop M."/>
            <person name="Ramirez J.L."/>
            <person name="Rinta J."/>
            <person name="Robertson L."/>
            <person name="Salzberg S.L."/>
            <person name="Sanchez D.O."/>
            <person name="Seyler A."/>
            <person name="Sharma R."/>
            <person name="Shetty J."/>
            <person name="Simpson A.J."/>
            <person name="Sisk E."/>
            <person name="Tammi M.T."/>
            <person name="Tarleton R."/>
            <person name="Teixeira S."/>
            <person name="Van Aken S."/>
            <person name="Vogt C."/>
            <person name="Ward P.N."/>
            <person name="Wickstead B."/>
            <person name="Wortman J."/>
            <person name="White O."/>
            <person name="Fraser C.M."/>
            <person name="Stuart K.D."/>
            <person name="Andersson B."/>
        </authorList>
    </citation>
    <scope>NUCLEOTIDE SEQUENCE [LARGE SCALE GENOMIC DNA]</scope>
    <source>
        <strain evidence="2 3">CL Brener</strain>
    </source>
</reference>
<comment type="caution">
    <text evidence="2">The sequence shown here is derived from an EMBL/GenBank/DDBJ whole genome shotgun (WGS) entry which is preliminary data.</text>
</comment>
<sequence>MMTLKASNTSCSYVLHAHFLFLLPVYLFTYFFARSSPKSLGKKKKAFISSLVTETAVGQKACWRVVVAAGGKCRTLRTAGSLTRSRLVSSTFFSPFCVSCGCFLPLLFPPSPSRNTCRSTDQQRELFLSVVVAALVTLRVGPTFTDFQRAHLPADVPLADVKQRASWITNTSTHPQGTANYACCGG</sequence>
<feature type="transmembrane region" description="Helical" evidence="1">
    <location>
        <begin position="12"/>
        <end position="33"/>
    </location>
</feature>
<accession>Q4CWI1</accession>
<dbReference type="KEGG" id="tcr:508727.24"/>
<name>Q4CWI1_TRYCC</name>
<gene>
    <name evidence="2" type="ORF">Tc00.1047053508727.24</name>
</gene>
<keyword evidence="1" id="KW-0812">Transmembrane</keyword>